<dbReference type="RefSeq" id="WP_344230617.1">
    <property type="nucleotide sequence ID" value="NZ_BAAALH010000002.1"/>
</dbReference>
<gene>
    <name evidence="4" type="ORF">ACFO0K_00395</name>
</gene>
<feature type="coiled-coil region" evidence="1">
    <location>
        <begin position="277"/>
        <end position="304"/>
    </location>
</feature>
<dbReference type="Gene3D" id="3.90.1200.10">
    <property type="match status" value="1"/>
</dbReference>
<dbReference type="InterPro" id="IPR051678">
    <property type="entry name" value="AGP_Transferase"/>
</dbReference>
<name>A0ABV8XV16_9MICC</name>
<dbReference type="InterPro" id="IPR002575">
    <property type="entry name" value="Aminoglycoside_PTrfase"/>
</dbReference>
<dbReference type="Proteomes" id="UP001595965">
    <property type="component" value="Unassembled WGS sequence"/>
</dbReference>
<proteinExistence type="predicted"/>
<organism evidence="4 5">
    <name type="scientific">Citricoccus alkalitolerans</name>
    <dbReference type="NCBI Taxonomy" id="246603"/>
    <lineage>
        <taxon>Bacteria</taxon>
        <taxon>Bacillati</taxon>
        <taxon>Actinomycetota</taxon>
        <taxon>Actinomycetes</taxon>
        <taxon>Micrococcales</taxon>
        <taxon>Micrococcaceae</taxon>
        <taxon>Citricoccus</taxon>
    </lineage>
</organism>
<evidence type="ECO:0000313" key="4">
    <source>
        <dbReference type="EMBL" id="MFC4428135.1"/>
    </source>
</evidence>
<reference evidence="5" key="1">
    <citation type="journal article" date="2019" name="Int. J. Syst. Evol. Microbiol.">
        <title>The Global Catalogue of Microorganisms (GCM) 10K type strain sequencing project: providing services to taxonomists for standard genome sequencing and annotation.</title>
        <authorList>
            <consortium name="The Broad Institute Genomics Platform"/>
            <consortium name="The Broad Institute Genome Sequencing Center for Infectious Disease"/>
            <person name="Wu L."/>
            <person name="Ma J."/>
        </authorList>
    </citation>
    <scope>NUCLEOTIDE SEQUENCE [LARGE SCALE GENOMIC DNA]</scope>
    <source>
        <strain evidence="5">CGMCC 1.12125</strain>
    </source>
</reference>
<protein>
    <submittedName>
        <fullName evidence="4">Phosphotransferase</fullName>
    </submittedName>
</protein>
<dbReference type="Pfam" id="PF01636">
    <property type="entry name" value="APH"/>
    <property type="match status" value="1"/>
</dbReference>
<dbReference type="PANTHER" id="PTHR21310">
    <property type="entry name" value="AMINOGLYCOSIDE PHOSPHOTRANSFERASE-RELATED-RELATED"/>
    <property type="match status" value="1"/>
</dbReference>
<feature type="compositionally biased region" description="Acidic residues" evidence="2">
    <location>
        <begin position="328"/>
        <end position="345"/>
    </location>
</feature>
<evidence type="ECO:0000256" key="1">
    <source>
        <dbReference type="SAM" id="Coils"/>
    </source>
</evidence>
<evidence type="ECO:0000259" key="3">
    <source>
        <dbReference type="Pfam" id="PF01636"/>
    </source>
</evidence>
<feature type="compositionally biased region" description="Acidic residues" evidence="2">
    <location>
        <begin position="400"/>
        <end position="423"/>
    </location>
</feature>
<evidence type="ECO:0000256" key="2">
    <source>
        <dbReference type="SAM" id="MobiDB-lite"/>
    </source>
</evidence>
<accession>A0ABV8XV16</accession>
<dbReference type="EMBL" id="JBHSEN010000001">
    <property type="protein sequence ID" value="MFC4428135.1"/>
    <property type="molecule type" value="Genomic_DNA"/>
</dbReference>
<sequence length="481" mass="52223">MELAALASAAIPDLSPTGVVGSPDDPRDFSAAVVFDRQGSRWRVRSPLHEEAAMRLETELQVLSGFTPGIRAGLPFRVPSVAGAVRLDGMRTFVYHDMPGEEMELEELTELGGKTPDDIGRVIAAVHALPAAVVENADLPVYTADQFRQRRLNELDQAATTGRIPAVLLRRWENALEEMELWEFSPVVAHGDLHEDNLLVDQRRLVSVTGWTDLHIGDPAEDFAWLASSGNQEFTDQVVKAYWQHRSEGTVQDGHLLRRAVLAAEFALAQWLVRGIAADDEEMAAEAEAMLQELEADVEEHGGQVISAAPVVEPVAHPQDVATASTDDPADNDDTGESTDDDDAVIMDHARSPERDDTDEEPDVDQPVTHDAAADSSEDELVPDELAADEAESRHPSETEAPDDADDVDEADAEGPEDAEDMSSTEVQERAEEHGNSANGESEDVVPGSHAAAPRQDGTPTTALDLDEVRQLDIRRTTNPS</sequence>
<feature type="domain" description="Aminoglycoside phosphotransferase" evidence="3">
    <location>
        <begin position="28"/>
        <end position="247"/>
    </location>
</feature>
<evidence type="ECO:0000313" key="5">
    <source>
        <dbReference type="Proteomes" id="UP001595965"/>
    </source>
</evidence>
<keyword evidence="5" id="KW-1185">Reference proteome</keyword>
<dbReference type="PANTHER" id="PTHR21310:SF15">
    <property type="entry name" value="AMINOGLYCOSIDE PHOSPHOTRANSFERASE DOMAIN-CONTAINING PROTEIN"/>
    <property type="match status" value="1"/>
</dbReference>
<dbReference type="InterPro" id="IPR011009">
    <property type="entry name" value="Kinase-like_dom_sf"/>
</dbReference>
<feature type="compositionally biased region" description="Basic and acidic residues" evidence="2">
    <location>
        <begin position="346"/>
        <end position="355"/>
    </location>
</feature>
<dbReference type="SUPFAM" id="SSF56112">
    <property type="entry name" value="Protein kinase-like (PK-like)"/>
    <property type="match status" value="1"/>
</dbReference>
<keyword evidence="1" id="KW-0175">Coiled coil</keyword>
<feature type="region of interest" description="Disordered" evidence="2">
    <location>
        <begin position="321"/>
        <end position="481"/>
    </location>
</feature>
<feature type="compositionally biased region" description="Basic and acidic residues" evidence="2">
    <location>
        <begin position="467"/>
        <end position="481"/>
    </location>
</feature>
<feature type="compositionally biased region" description="Acidic residues" evidence="2">
    <location>
        <begin position="376"/>
        <end position="390"/>
    </location>
</feature>
<comment type="caution">
    <text evidence="4">The sequence shown here is derived from an EMBL/GenBank/DDBJ whole genome shotgun (WGS) entry which is preliminary data.</text>
</comment>